<dbReference type="PANTHER" id="PTHR18866:SF33">
    <property type="entry name" value="METHYLCROTONOYL-COA CARBOXYLASE SUBUNIT ALPHA, MITOCHONDRIAL-RELATED"/>
    <property type="match status" value="1"/>
</dbReference>
<keyword evidence="2 5" id="KW-0547">Nucleotide-binding</keyword>
<dbReference type="SUPFAM" id="SSF52440">
    <property type="entry name" value="PreATP-grasp domain"/>
    <property type="match status" value="1"/>
</dbReference>
<accession>A0AAW5VT17</accession>
<organism evidence="8 9">
    <name type="scientific">Alcaligenes phenolicus</name>
    <dbReference type="NCBI Taxonomy" id="232846"/>
    <lineage>
        <taxon>Bacteria</taxon>
        <taxon>Pseudomonadati</taxon>
        <taxon>Pseudomonadota</taxon>
        <taxon>Betaproteobacteria</taxon>
        <taxon>Burkholderiales</taxon>
        <taxon>Alcaligenaceae</taxon>
        <taxon>Alcaligenes</taxon>
    </lineage>
</organism>
<gene>
    <name evidence="8" type="ORF">OSH02_09930</name>
</gene>
<protein>
    <submittedName>
        <fullName evidence="8">ATP-grasp domain-containing protein</fullName>
    </submittedName>
</protein>
<comment type="caution">
    <text evidence="8">The sequence shown here is derived from an EMBL/GenBank/DDBJ whole genome shotgun (WGS) entry which is preliminary data.</text>
</comment>
<keyword evidence="4" id="KW-0092">Biotin</keyword>
<dbReference type="InterPro" id="IPR005481">
    <property type="entry name" value="BC-like_N"/>
</dbReference>
<keyword evidence="1" id="KW-0436">Ligase</keyword>
<dbReference type="SUPFAM" id="SSF51246">
    <property type="entry name" value="Rudiment single hybrid motif"/>
    <property type="match status" value="1"/>
</dbReference>
<dbReference type="InterPro" id="IPR011054">
    <property type="entry name" value="Rudment_hybrid_motif"/>
</dbReference>
<dbReference type="Pfam" id="PF00289">
    <property type="entry name" value="Biotin_carb_N"/>
    <property type="match status" value="1"/>
</dbReference>
<sequence length="463" mass="50570">MSTHYPNKLLIANRGEIACRIIRSAKKLGIATVAVYSDADAEAAHVHLADEAIHIGPAPARESYLRIDAILEVARQTGATAIHPGYGFLAESAPFAQAIMDAGLTWVGPSPQSIIDMGDKERARKIAKDAGVPVLPGSARFLPDDMEGLEQAAAEIGYPLLVKAAGGGGGIGMRAVDSAEQLHSVVTATQSMAEKAFGNASIYLERLVRNARHIEVQVFGYGDGTAVHLYDRECSIQRRFQKILEEAPAPNLPTHVRDTLRQAAIALSCSQDYSGAGTVEFIYDCDRQEAYFLEMNTRIQVEHPATEAVTGVDLVEWQLKHALGTLEKVGQDDIPLRGHSVEARLYSERPDKNFLPSTGVIESLSWPGDAPGLRIDTGVRAGDRITPYYDPMIAKLICHGSTRHEAIERLGQALNELILTGPQTNAEFLQAVLRDERYRDCDITTDFVNGYFMKRRREAALAQ</sequence>
<evidence type="ECO:0000313" key="9">
    <source>
        <dbReference type="Proteomes" id="UP001208074"/>
    </source>
</evidence>
<name>A0AAW5VT17_9BURK</name>
<evidence type="ECO:0000256" key="1">
    <source>
        <dbReference type="ARBA" id="ARBA00022598"/>
    </source>
</evidence>
<dbReference type="PANTHER" id="PTHR18866">
    <property type="entry name" value="CARBOXYLASE:PYRUVATE/ACETYL-COA/PROPIONYL-COA CARBOXYLASE"/>
    <property type="match status" value="1"/>
</dbReference>
<keyword evidence="3 5" id="KW-0067">ATP-binding</keyword>
<proteinExistence type="predicted"/>
<dbReference type="PROSITE" id="PS00866">
    <property type="entry name" value="CPSASE_1"/>
    <property type="match status" value="1"/>
</dbReference>
<evidence type="ECO:0000256" key="5">
    <source>
        <dbReference type="PROSITE-ProRule" id="PRU00409"/>
    </source>
</evidence>
<dbReference type="GO" id="GO:0016874">
    <property type="term" value="F:ligase activity"/>
    <property type="evidence" value="ECO:0007669"/>
    <property type="project" value="UniProtKB-KW"/>
</dbReference>
<dbReference type="Pfam" id="PF02786">
    <property type="entry name" value="CPSase_L_D2"/>
    <property type="match status" value="1"/>
</dbReference>
<dbReference type="RefSeq" id="WP_035275648.1">
    <property type="nucleotide sequence ID" value="NZ_JAPKNB010000006.1"/>
</dbReference>
<dbReference type="InterPro" id="IPR016185">
    <property type="entry name" value="PreATP-grasp_dom_sf"/>
</dbReference>
<dbReference type="Proteomes" id="UP001208074">
    <property type="component" value="Unassembled WGS sequence"/>
</dbReference>
<evidence type="ECO:0000256" key="4">
    <source>
        <dbReference type="ARBA" id="ARBA00023267"/>
    </source>
</evidence>
<dbReference type="PROSITE" id="PS50975">
    <property type="entry name" value="ATP_GRASP"/>
    <property type="match status" value="1"/>
</dbReference>
<reference evidence="8" key="1">
    <citation type="submission" date="2022-11" db="EMBL/GenBank/DDBJ databases">
        <title>Biodiversity and phylogenetic relationships of bacteria.</title>
        <authorList>
            <person name="Machado R.A.R."/>
            <person name="Bhat A."/>
            <person name="Loulou A."/>
            <person name="Kallel S."/>
        </authorList>
    </citation>
    <scope>NUCLEOTIDE SEQUENCE</scope>
    <source>
        <strain evidence="8">DSM 16503</strain>
    </source>
</reference>
<dbReference type="FunFam" id="3.40.50.20:FF:000010">
    <property type="entry name" value="Propionyl-CoA carboxylase subunit alpha"/>
    <property type="match status" value="1"/>
</dbReference>
<dbReference type="PROSITE" id="PS50979">
    <property type="entry name" value="BC"/>
    <property type="match status" value="1"/>
</dbReference>
<evidence type="ECO:0000256" key="2">
    <source>
        <dbReference type="ARBA" id="ARBA00022741"/>
    </source>
</evidence>
<dbReference type="AlphaFoldDB" id="A0AAW5VT17"/>
<feature type="domain" description="Biotin carboxylation" evidence="7">
    <location>
        <begin position="5"/>
        <end position="453"/>
    </location>
</feature>
<dbReference type="EMBL" id="JAPKNB010000006">
    <property type="protein sequence ID" value="MCX5565682.1"/>
    <property type="molecule type" value="Genomic_DNA"/>
</dbReference>
<dbReference type="GO" id="GO:0046872">
    <property type="term" value="F:metal ion binding"/>
    <property type="evidence" value="ECO:0007669"/>
    <property type="project" value="InterPro"/>
</dbReference>
<evidence type="ECO:0000313" key="8">
    <source>
        <dbReference type="EMBL" id="MCX5565682.1"/>
    </source>
</evidence>
<dbReference type="Gene3D" id="3.30.470.20">
    <property type="entry name" value="ATP-grasp fold, B domain"/>
    <property type="match status" value="1"/>
</dbReference>
<evidence type="ECO:0000256" key="3">
    <source>
        <dbReference type="ARBA" id="ARBA00022840"/>
    </source>
</evidence>
<dbReference type="InterPro" id="IPR011764">
    <property type="entry name" value="Biotin_carboxylation_dom"/>
</dbReference>
<dbReference type="InterPro" id="IPR011761">
    <property type="entry name" value="ATP-grasp"/>
</dbReference>
<dbReference type="InterPro" id="IPR005479">
    <property type="entry name" value="CPAse_ATP-bd"/>
</dbReference>
<evidence type="ECO:0000259" key="6">
    <source>
        <dbReference type="PROSITE" id="PS50975"/>
    </source>
</evidence>
<dbReference type="InterPro" id="IPR050856">
    <property type="entry name" value="Biotin_carboxylase_complex"/>
</dbReference>
<evidence type="ECO:0000259" key="7">
    <source>
        <dbReference type="PROSITE" id="PS50979"/>
    </source>
</evidence>
<dbReference type="PROSITE" id="PS00867">
    <property type="entry name" value="CPSASE_2"/>
    <property type="match status" value="1"/>
</dbReference>
<feature type="domain" description="ATP-grasp" evidence="6">
    <location>
        <begin position="124"/>
        <end position="323"/>
    </location>
</feature>
<dbReference type="GO" id="GO:0005524">
    <property type="term" value="F:ATP binding"/>
    <property type="evidence" value="ECO:0007669"/>
    <property type="project" value="UniProtKB-UniRule"/>
</dbReference>
<dbReference type="SUPFAM" id="SSF56059">
    <property type="entry name" value="Glutathione synthetase ATP-binding domain-like"/>
    <property type="match status" value="1"/>
</dbReference>
<dbReference type="SMART" id="SM00878">
    <property type="entry name" value="Biotin_carb_C"/>
    <property type="match status" value="1"/>
</dbReference>
<dbReference type="InterPro" id="IPR005482">
    <property type="entry name" value="Biotin_COase_C"/>
</dbReference>
<dbReference type="Pfam" id="PF02785">
    <property type="entry name" value="Biotin_carb_C"/>
    <property type="match status" value="1"/>
</dbReference>